<dbReference type="InterPro" id="IPR004616">
    <property type="entry name" value="Leu/Phe-tRNA_Trfase"/>
</dbReference>
<reference evidence="16 17" key="1">
    <citation type="submission" date="2019-01" db="EMBL/GenBank/DDBJ databases">
        <title>Muriicola soli sp. nov., isolated from soil.</title>
        <authorList>
            <person name="Kang H.J."/>
            <person name="Kim S.B."/>
        </authorList>
    </citation>
    <scope>NUCLEOTIDE SEQUENCE [LARGE SCALE GENOMIC DNA]</scope>
    <source>
        <strain evidence="16 17">MMS17-SY002</strain>
    </source>
</reference>
<dbReference type="PANTHER" id="PTHR30098:SF2">
    <property type="entry name" value="LEUCYL_PHENYLALANYL-TRNA--PROTEIN TRANSFERASE"/>
    <property type="match status" value="1"/>
</dbReference>
<keyword evidence="17" id="KW-1185">Reference proteome</keyword>
<dbReference type="FunFam" id="3.30.70.3550:FF:000001">
    <property type="entry name" value="Leucyl/phenylalanyl-tRNA--protein transferase"/>
    <property type="match status" value="1"/>
</dbReference>
<name>A0A411EBT3_9FLAO</name>
<comment type="similarity">
    <text evidence="9 15">Belongs to the L/F-transferase family.</text>
</comment>
<evidence type="ECO:0000256" key="10">
    <source>
        <dbReference type="ARBA" id="ARBA00066767"/>
    </source>
</evidence>
<keyword evidence="2 15" id="KW-0963">Cytoplasm</keyword>
<protein>
    <recommendedName>
        <fullName evidence="11 15">Leucyl/phenylalanyl-tRNA--protein transferase</fullName>
        <ecNumber evidence="10 15">2.3.2.6</ecNumber>
    </recommendedName>
    <alternativeName>
        <fullName evidence="12 15">L/F-transferase</fullName>
    </alternativeName>
    <alternativeName>
        <fullName evidence="13 15">Leucyltransferase</fullName>
    </alternativeName>
    <alternativeName>
        <fullName evidence="14 15">Phenyalanyltransferase</fullName>
    </alternativeName>
</protein>
<dbReference type="RefSeq" id="WP_129606068.1">
    <property type="nucleotide sequence ID" value="NZ_CP035544.1"/>
</dbReference>
<evidence type="ECO:0000256" key="1">
    <source>
        <dbReference type="ARBA" id="ARBA00004496"/>
    </source>
</evidence>
<dbReference type="EC" id="2.3.2.6" evidence="10 15"/>
<accession>A0A411EBT3</accession>
<sequence length="224" mass="26055">MKNKNRPITFLDDRLIFPPVEMANPEGLLAAGGDLTPERLILAYRNGIFPWFNEDSLILWWCPDPRMVLFPSKVRISKSMRNYLNRGQFRISRDQAFERVMQACADAPRQGQRGTWITHKMIEAYTNLFEKGIAHSYEVWQEDELVGGLYGLDFGHVFCGESMFSKVDNASKYALIHMCKELEEKNYRLIDCQLHTPHLESLGAELIPRQEYLDILKRKDKGRV</sequence>
<evidence type="ECO:0000256" key="14">
    <source>
        <dbReference type="ARBA" id="ARBA00083640"/>
    </source>
</evidence>
<evidence type="ECO:0000256" key="15">
    <source>
        <dbReference type="HAMAP-Rule" id="MF_00688"/>
    </source>
</evidence>
<dbReference type="SUPFAM" id="SSF55729">
    <property type="entry name" value="Acyl-CoA N-acyltransferases (Nat)"/>
    <property type="match status" value="1"/>
</dbReference>
<gene>
    <name evidence="15" type="primary">aat</name>
    <name evidence="16" type="ORF">EQY75_11680</name>
</gene>
<dbReference type="Proteomes" id="UP000290889">
    <property type="component" value="Chromosome"/>
</dbReference>
<dbReference type="InterPro" id="IPR016181">
    <property type="entry name" value="Acyl_CoA_acyltransferase"/>
</dbReference>
<dbReference type="GO" id="GO:0030163">
    <property type="term" value="P:protein catabolic process"/>
    <property type="evidence" value="ECO:0007669"/>
    <property type="project" value="UniProtKB-UniRule"/>
</dbReference>
<dbReference type="KEGG" id="mur:EQY75_11680"/>
<organism evidence="16 17">
    <name type="scientific">Muriicola soli</name>
    <dbReference type="NCBI Taxonomy" id="2507538"/>
    <lineage>
        <taxon>Bacteria</taxon>
        <taxon>Pseudomonadati</taxon>
        <taxon>Bacteroidota</taxon>
        <taxon>Flavobacteriia</taxon>
        <taxon>Flavobacteriales</taxon>
        <taxon>Flavobacteriaceae</taxon>
        <taxon>Muriicola</taxon>
    </lineage>
</organism>
<dbReference type="FunFam" id="3.40.630.70:FF:000001">
    <property type="entry name" value="Leucyl/phenylalanyl-tRNA--protein transferase"/>
    <property type="match status" value="1"/>
</dbReference>
<dbReference type="Gene3D" id="3.30.70.3550">
    <property type="entry name" value="Leucyl/phenylalanyl-tRNA-protein transferase, N-terminal domain"/>
    <property type="match status" value="1"/>
</dbReference>
<evidence type="ECO:0000256" key="8">
    <source>
        <dbReference type="ARBA" id="ARBA00054043"/>
    </source>
</evidence>
<dbReference type="Pfam" id="PF03588">
    <property type="entry name" value="Leu_Phe_trans"/>
    <property type="match status" value="1"/>
</dbReference>
<evidence type="ECO:0000256" key="7">
    <source>
        <dbReference type="ARBA" id="ARBA00051538"/>
    </source>
</evidence>
<comment type="catalytic activity">
    <reaction evidence="7 15">
        <text>N-terminal L-lysyl-[protein] + L-leucyl-tRNA(Leu) = N-terminal L-leucyl-L-lysyl-[protein] + tRNA(Leu) + H(+)</text>
        <dbReference type="Rhea" id="RHEA:12340"/>
        <dbReference type="Rhea" id="RHEA-COMP:9613"/>
        <dbReference type="Rhea" id="RHEA-COMP:9622"/>
        <dbReference type="Rhea" id="RHEA-COMP:12670"/>
        <dbReference type="Rhea" id="RHEA-COMP:12671"/>
        <dbReference type="ChEBI" id="CHEBI:15378"/>
        <dbReference type="ChEBI" id="CHEBI:65249"/>
        <dbReference type="ChEBI" id="CHEBI:78442"/>
        <dbReference type="ChEBI" id="CHEBI:78494"/>
        <dbReference type="ChEBI" id="CHEBI:133043"/>
        <dbReference type="EC" id="2.3.2.6"/>
    </reaction>
</comment>
<keyword evidence="4 15" id="KW-0012">Acyltransferase</keyword>
<evidence type="ECO:0000313" key="17">
    <source>
        <dbReference type="Proteomes" id="UP000290889"/>
    </source>
</evidence>
<evidence type="ECO:0000256" key="11">
    <source>
        <dbReference type="ARBA" id="ARBA00074372"/>
    </source>
</evidence>
<evidence type="ECO:0000256" key="13">
    <source>
        <dbReference type="ARBA" id="ARBA00077165"/>
    </source>
</evidence>
<evidence type="ECO:0000256" key="5">
    <source>
        <dbReference type="ARBA" id="ARBA00050607"/>
    </source>
</evidence>
<dbReference type="HAMAP" id="MF_00688">
    <property type="entry name" value="Leu_Phe_trans"/>
    <property type="match status" value="1"/>
</dbReference>
<evidence type="ECO:0000256" key="4">
    <source>
        <dbReference type="ARBA" id="ARBA00023315"/>
    </source>
</evidence>
<evidence type="ECO:0000313" key="16">
    <source>
        <dbReference type="EMBL" id="QBA65129.1"/>
    </source>
</evidence>
<evidence type="ECO:0000256" key="12">
    <source>
        <dbReference type="ARBA" id="ARBA00077136"/>
    </source>
</evidence>
<comment type="function">
    <text evidence="8 15">Functions in the N-end rule pathway of protein degradation where it conjugates Leu, Phe and, less efficiently, Met from aminoacyl-tRNAs to the N-termini of proteins containing an N-terminal arginine or lysine.</text>
</comment>
<comment type="subcellular location">
    <subcellularLocation>
        <location evidence="1 15">Cytoplasm</location>
    </subcellularLocation>
</comment>
<dbReference type="InterPro" id="IPR042221">
    <property type="entry name" value="Leu/Phe-tRNA_Trfase_N"/>
</dbReference>
<evidence type="ECO:0000256" key="3">
    <source>
        <dbReference type="ARBA" id="ARBA00022679"/>
    </source>
</evidence>
<dbReference type="AlphaFoldDB" id="A0A411EBT3"/>
<dbReference type="Gene3D" id="3.40.630.70">
    <property type="entry name" value="Leucyl/phenylalanyl-tRNA-protein transferase, C-terminal domain"/>
    <property type="match status" value="1"/>
</dbReference>
<comment type="catalytic activity">
    <reaction evidence="6 15">
        <text>N-terminal L-arginyl-[protein] + L-leucyl-tRNA(Leu) = N-terminal L-leucyl-L-arginyl-[protein] + tRNA(Leu) + H(+)</text>
        <dbReference type="Rhea" id="RHEA:50416"/>
        <dbReference type="Rhea" id="RHEA-COMP:9613"/>
        <dbReference type="Rhea" id="RHEA-COMP:9622"/>
        <dbReference type="Rhea" id="RHEA-COMP:12672"/>
        <dbReference type="Rhea" id="RHEA-COMP:12673"/>
        <dbReference type="ChEBI" id="CHEBI:15378"/>
        <dbReference type="ChEBI" id="CHEBI:64719"/>
        <dbReference type="ChEBI" id="CHEBI:78442"/>
        <dbReference type="ChEBI" id="CHEBI:78494"/>
        <dbReference type="ChEBI" id="CHEBI:133044"/>
        <dbReference type="EC" id="2.3.2.6"/>
    </reaction>
</comment>
<dbReference type="PANTHER" id="PTHR30098">
    <property type="entry name" value="LEUCYL/PHENYLALANYL-TRNA--PROTEIN TRANSFERASE"/>
    <property type="match status" value="1"/>
</dbReference>
<dbReference type="GO" id="GO:0008914">
    <property type="term" value="F:leucyl-tRNA--protein transferase activity"/>
    <property type="evidence" value="ECO:0007669"/>
    <property type="project" value="UniProtKB-UniRule"/>
</dbReference>
<evidence type="ECO:0000256" key="2">
    <source>
        <dbReference type="ARBA" id="ARBA00022490"/>
    </source>
</evidence>
<dbReference type="EMBL" id="CP035544">
    <property type="protein sequence ID" value="QBA65129.1"/>
    <property type="molecule type" value="Genomic_DNA"/>
</dbReference>
<evidence type="ECO:0000256" key="6">
    <source>
        <dbReference type="ARBA" id="ARBA00050652"/>
    </source>
</evidence>
<dbReference type="NCBIfam" id="TIGR00667">
    <property type="entry name" value="aat"/>
    <property type="match status" value="1"/>
</dbReference>
<proteinExistence type="inferred from homology"/>
<evidence type="ECO:0000256" key="9">
    <source>
        <dbReference type="ARBA" id="ARBA00061535"/>
    </source>
</evidence>
<dbReference type="OrthoDB" id="9790282at2"/>
<comment type="catalytic activity">
    <reaction evidence="5 15">
        <text>L-phenylalanyl-tRNA(Phe) + an N-terminal L-alpha-aminoacyl-[protein] = an N-terminal L-phenylalanyl-L-alpha-aminoacyl-[protein] + tRNA(Phe)</text>
        <dbReference type="Rhea" id="RHEA:43632"/>
        <dbReference type="Rhea" id="RHEA-COMP:9668"/>
        <dbReference type="Rhea" id="RHEA-COMP:9699"/>
        <dbReference type="Rhea" id="RHEA-COMP:10636"/>
        <dbReference type="Rhea" id="RHEA-COMP:10637"/>
        <dbReference type="ChEBI" id="CHEBI:78442"/>
        <dbReference type="ChEBI" id="CHEBI:78531"/>
        <dbReference type="ChEBI" id="CHEBI:78597"/>
        <dbReference type="ChEBI" id="CHEBI:83561"/>
        <dbReference type="EC" id="2.3.2.6"/>
    </reaction>
</comment>
<dbReference type="GO" id="GO:0005737">
    <property type="term" value="C:cytoplasm"/>
    <property type="evidence" value="ECO:0007669"/>
    <property type="project" value="UniProtKB-SubCell"/>
</dbReference>
<keyword evidence="3 15" id="KW-0808">Transferase</keyword>
<dbReference type="InterPro" id="IPR042203">
    <property type="entry name" value="Leu/Phe-tRNA_Trfase_C"/>
</dbReference>